<comment type="caution">
    <text evidence="2">The sequence shown here is derived from an EMBL/GenBank/DDBJ whole genome shotgun (WGS) entry which is preliminary data.</text>
</comment>
<dbReference type="AlphaFoldDB" id="A0A963YW02"/>
<dbReference type="InterPro" id="IPR043038">
    <property type="entry name" value="VbhA_sf"/>
</dbReference>
<accession>A0A963YW02</accession>
<sequence length="70" mass="7753">MDDIVKSARAKLSAAEIDRRREAVSEAAANARLEGQISSPESEAIFDRYIQGELEISDVLGLLKERHGLR</sequence>
<reference evidence="2" key="1">
    <citation type="journal article" date="2021" name="Microorganisms">
        <title>Acidisoma silvae sp. nov. and Acidisomacellulosilytica sp. nov., Two Acidophilic Bacteria Isolated from Decaying Wood, Hydrolyzing Cellulose and Producing Poly-3-hydroxybutyrate.</title>
        <authorList>
            <person name="Mieszkin S."/>
            <person name="Pouder E."/>
            <person name="Uroz S."/>
            <person name="Simon-Colin C."/>
            <person name="Alain K."/>
        </authorList>
    </citation>
    <scope>NUCLEOTIDE SEQUENCE</scope>
    <source>
        <strain evidence="2">HW T2.11</strain>
    </source>
</reference>
<dbReference type="EMBL" id="JAESVB010000019">
    <property type="protein sequence ID" value="MCB8877870.1"/>
    <property type="molecule type" value="Genomic_DNA"/>
</dbReference>
<dbReference type="Gene3D" id="1.10.8.1050">
    <property type="entry name" value="Antitoxin VbhA-like"/>
    <property type="match status" value="1"/>
</dbReference>
<dbReference type="RefSeq" id="WP_227323515.1">
    <property type="nucleotide sequence ID" value="NZ_JAESVB010000019.1"/>
</dbReference>
<organism evidence="2 3">
    <name type="scientific">Acidisoma silvae</name>
    <dbReference type="NCBI Taxonomy" id="2802396"/>
    <lineage>
        <taxon>Bacteria</taxon>
        <taxon>Pseudomonadati</taxon>
        <taxon>Pseudomonadota</taxon>
        <taxon>Alphaproteobacteria</taxon>
        <taxon>Acetobacterales</taxon>
        <taxon>Acidocellaceae</taxon>
        <taxon>Acidisoma</taxon>
    </lineage>
</organism>
<feature type="domain" description="Antitoxin VbhA" evidence="1">
    <location>
        <begin position="20"/>
        <end position="59"/>
    </location>
</feature>
<reference evidence="2" key="2">
    <citation type="submission" date="2021-01" db="EMBL/GenBank/DDBJ databases">
        <authorList>
            <person name="Mieszkin S."/>
            <person name="Pouder E."/>
            <person name="Alain K."/>
        </authorList>
    </citation>
    <scope>NUCLEOTIDE SEQUENCE</scope>
    <source>
        <strain evidence="2">HW T2.11</strain>
    </source>
</reference>
<dbReference type="CDD" id="cd11586">
    <property type="entry name" value="VbhA_like"/>
    <property type="match status" value="1"/>
</dbReference>
<proteinExistence type="predicted"/>
<evidence type="ECO:0000313" key="2">
    <source>
        <dbReference type="EMBL" id="MCB8877870.1"/>
    </source>
</evidence>
<dbReference type="Pfam" id="PF18495">
    <property type="entry name" value="VbhA"/>
    <property type="match status" value="1"/>
</dbReference>
<name>A0A963YW02_9PROT</name>
<evidence type="ECO:0000259" key="1">
    <source>
        <dbReference type="Pfam" id="PF18495"/>
    </source>
</evidence>
<gene>
    <name evidence="2" type="ORF">ASILVAE211_21945</name>
</gene>
<dbReference type="Proteomes" id="UP000708298">
    <property type="component" value="Unassembled WGS sequence"/>
</dbReference>
<evidence type="ECO:0000313" key="3">
    <source>
        <dbReference type="Proteomes" id="UP000708298"/>
    </source>
</evidence>
<protein>
    <submittedName>
        <fullName evidence="2">Antitoxin VbhA family protein</fullName>
    </submittedName>
</protein>
<dbReference type="InterPro" id="IPR033788">
    <property type="entry name" value="VbhA-like"/>
</dbReference>
<keyword evidence="3" id="KW-1185">Reference proteome</keyword>
<dbReference type="InterPro" id="IPR041535">
    <property type="entry name" value="VbhA"/>
</dbReference>